<organism evidence="2 3">
    <name type="scientific">Alkalibacillus haloalkaliphilus</name>
    <dbReference type="NCBI Taxonomy" id="94136"/>
    <lineage>
        <taxon>Bacteria</taxon>
        <taxon>Bacillati</taxon>
        <taxon>Bacillota</taxon>
        <taxon>Bacilli</taxon>
        <taxon>Bacillales</taxon>
        <taxon>Bacillaceae</taxon>
        <taxon>Alkalibacillus</taxon>
    </lineage>
</organism>
<feature type="transmembrane region" description="Helical" evidence="1">
    <location>
        <begin position="51"/>
        <end position="75"/>
    </location>
</feature>
<dbReference type="InterPro" id="IPR021683">
    <property type="entry name" value="DUF3267"/>
</dbReference>
<gene>
    <name evidence="2" type="primary">yhaJ</name>
    <name evidence="2" type="ORF">AHA02nite_15330</name>
</gene>
<keyword evidence="3" id="KW-1185">Reference proteome</keyword>
<accession>A0A511W467</accession>
<dbReference type="AlphaFoldDB" id="A0A511W467"/>
<name>A0A511W467_9BACI</name>
<proteinExistence type="predicted"/>
<keyword evidence="1" id="KW-0812">Transmembrane</keyword>
<evidence type="ECO:0000313" key="3">
    <source>
        <dbReference type="Proteomes" id="UP000321440"/>
    </source>
</evidence>
<sequence>MTCWKTLNISKEYGQHRLTILSIFLGIISFIVLYIPFSILHQNAPLHDPALWQVMLGLLILPILHKLAHAFPITFTSKEFKLKWYFKYRYIPLLKLKVRSSLSKRTSIIMMLAPTVVITIPLLIGATVFPMFYPILIVFASIHIGISLTDWLILSFFVKAPKKCIVEKTKNNYDILVQSP</sequence>
<dbReference type="RefSeq" id="WP_146815962.1">
    <property type="nucleotide sequence ID" value="NZ_BJYA01000010.1"/>
</dbReference>
<protein>
    <submittedName>
        <fullName evidence="2">Putative membrane protein YhaJ</fullName>
    </submittedName>
</protein>
<comment type="caution">
    <text evidence="2">The sequence shown here is derived from an EMBL/GenBank/DDBJ whole genome shotgun (WGS) entry which is preliminary data.</text>
</comment>
<evidence type="ECO:0000313" key="2">
    <source>
        <dbReference type="EMBL" id="GEN45757.1"/>
    </source>
</evidence>
<evidence type="ECO:0000256" key="1">
    <source>
        <dbReference type="SAM" id="Phobius"/>
    </source>
</evidence>
<feature type="transmembrane region" description="Helical" evidence="1">
    <location>
        <begin position="135"/>
        <end position="158"/>
    </location>
</feature>
<keyword evidence="1" id="KW-1133">Transmembrane helix</keyword>
<feature type="transmembrane region" description="Helical" evidence="1">
    <location>
        <begin position="20"/>
        <end position="39"/>
    </location>
</feature>
<dbReference type="Proteomes" id="UP000321440">
    <property type="component" value="Unassembled WGS sequence"/>
</dbReference>
<keyword evidence="1" id="KW-0472">Membrane</keyword>
<dbReference type="OrthoDB" id="2360495at2"/>
<dbReference type="Pfam" id="PF11667">
    <property type="entry name" value="DUF3267"/>
    <property type="match status" value="1"/>
</dbReference>
<dbReference type="EMBL" id="BJYA01000010">
    <property type="protein sequence ID" value="GEN45757.1"/>
    <property type="molecule type" value="Genomic_DNA"/>
</dbReference>
<feature type="transmembrane region" description="Helical" evidence="1">
    <location>
        <begin position="108"/>
        <end position="129"/>
    </location>
</feature>
<reference evidence="2 3" key="1">
    <citation type="submission" date="2019-07" db="EMBL/GenBank/DDBJ databases">
        <title>Whole genome shotgun sequence of Alkalibacillus haloalkaliphilus NBRC 103110.</title>
        <authorList>
            <person name="Hosoyama A."/>
            <person name="Uohara A."/>
            <person name="Ohji S."/>
            <person name="Ichikawa N."/>
        </authorList>
    </citation>
    <scope>NUCLEOTIDE SEQUENCE [LARGE SCALE GENOMIC DNA]</scope>
    <source>
        <strain evidence="2 3">NBRC 103110</strain>
    </source>
</reference>